<dbReference type="InterPro" id="IPR033659">
    <property type="entry name" value="Ferrochelatase_N"/>
</dbReference>
<evidence type="ECO:0000256" key="2">
    <source>
        <dbReference type="ARBA" id="ARBA00022490"/>
    </source>
</evidence>
<organism evidence="12 13">
    <name type="scientific">Thiohalospira halophila DSM 15071</name>
    <dbReference type="NCBI Taxonomy" id="1123397"/>
    <lineage>
        <taxon>Bacteria</taxon>
        <taxon>Pseudomonadati</taxon>
        <taxon>Pseudomonadota</taxon>
        <taxon>Gammaproteobacteria</taxon>
        <taxon>Thiohalospirales</taxon>
        <taxon>Thiohalospiraceae</taxon>
        <taxon>Thiohalospira</taxon>
    </lineage>
</organism>
<evidence type="ECO:0000256" key="8">
    <source>
        <dbReference type="ARBA" id="ARBA00024536"/>
    </source>
</evidence>
<dbReference type="Proteomes" id="UP000198611">
    <property type="component" value="Unassembled WGS sequence"/>
</dbReference>
<evidence type="ECO:0000256" key="6">
    <source>
        <dbReference type="ARBA" id="ARBA00023239"/>
    </source>
</evidence>
<evidence type="ECO:0000256" key="1">
    <source>
        <dbReference type="ARBA" id="ARBA00007718"/>
    </source>
</evidence>
<proteinExistence type="inferred from homology"/>
<feature type="binding site" evidence="9">
    <location>
        <position position="210"/>
    </location>
    <ligand>
        <name>Fe(2+)</name>
        <dbReference type="ChEBI" id="CHEBI:29033"/>
    </ligand>
</feature>
<keyword evidence="2 9" id="KW-0963">Cytoplasm</keyword>
<dbReference type="EC" id="4.98.1.1" evidence="9 10"/>
<dbReference type="PANTHER" id="PTHR11108:SF1">
    <property type="entry name" value="FERROCHELATASE, MITOCHONDRIAL"/>
    <property type="match status" value="1"/>
</dbReference>
<evidence type="ECO:0000256" key="11">
    <source>
        <dbReference type="SAM" id="MobiDB-lite"/>
    </source>
</evidence>
<keyword evidence="13" id="KW-1185">Reference proteome</keyword>
<keyword evidence="3 9" id="KW-0479">Metal-binding</keyword>
<dbReference type="OrthoDB" id="9809741at2"/>
<dbReference type="NCBIfam" id="TIGR00109">
    <property type="entry name" value="hemH"/>
    <property type="match status" value="1"/>
</dbReference>
<comment type="subcellular location">
    <subcellularLocation>
        <location evidence="9 10">Cytoplasm</location>
    </subcellularLocation>
</comment>
<evidence type="ECO:0000256" key="7">
    <source>
        <dbReference type="ARBA" id="ARBA00023244"/>
    </source>
</evidence>
<dbReference type="FunFam" id="3.40.50.1400:FF:000002">
    <property type="entry name" value="Ferrochelatase"/>
    <property type="match status" value="1"/>
</dbReference>
<comment type="catalytic activity">
    <reaction evidence="9 10">
        <text>heme b + 2 H(+) = protoporphyrin IX + Fe(2+)</text>
        <dbReference type="Rhea" id="RHEA:22584"/>
        <dbReference type="ChEBI" id="CHEBI:15378"/>
        <dbReference type="ChEBI" id="CHEBI:29033"/>
        <dbReference type="ChEBI" id="CHEBI:57306"/>
        <dbReference type="ChEBI" id="CHEBI:60344"/>
        <dbReference type="EC" id="4.98.1.1"/>
    </reaction>
</comment>
<dbReference type="GO" id="GO:0046872">
    <property type="term" value="F:metal ion binding"/>
    <property type="evidence" value="ECO:0007669"/>
    <property type="project" value="UniProtKB-KW"/>
</dbReference>
<keyword evidence="7 9" id="KW-0627">Porphyrin biosynthesis</keyword>
<comment type="function">
    <text evidence="9 10">Catalyzes the ferrous insertion into protoporphyrin IX.</text>
</comment>
<evidence type="ECO:0000256" key="3">
    <source>
        <dbReference type="ARBA" id="ARBA00022723"/>
    </source>
</evidence>
<keyword evidence="4 9" id="KW-0408">Iron</keyword>
<evidence type="ECO:0000313" key="12">
    <source>
        <dbReference type="EMBL" id="SFC97555.1"/>
    </source>
</evidence>
<dbReference type="InterPro" id="IPR001015">
    <property type="entry name" value="Ferrochelatase"/>
</dbReference>
<evidence type="ECO:0000256" key="10">
    <source>
        <dbReference type="RuleBase" id="RU000607"/>
    </source>
</evidence>
<dbReference type="CDD" id="cd03411">
    <property type="entry name" value="Ferrochelatase_N"/>
    <property type="match status" value="1"/>
</dbReference>
<dbReference type="Gene3D" id="3.40.50.1400">
    <property type="match status" value="2"/>
</dbReference>
<dbReference type="RefSeq" id="WP_093426976.1">
    <property type="nucleotide sequence ID" value="NZ_FOMJ01000001.1"/>
</dbReference>
<feature type="compositionally biased region" description="Basic and acidic residues" evidence="11">
    <location>
        <begin position="341"/>
        <end position="359"/>
    </location>
</feature>
<dbReference type="PANTHER" id="PTHR11108">
    <property type="entry name" value="FERROCHELATASE"/>
    <property type="match status" value="1"/>
</dbReference>
<sequence length="365" mass="40942">MARFRGEQYHHGEGERLGILLTNLGTPDAPTPSALRRYLGEFLWDRRVVEIPRAVWWLILHGIILRTRPKKSAAAYAGVWGDEGSPLLAHGRRQAKALETELNQRLPGPVSVSLAMRYGQPSIQAGLEELHAAGARRILVLPLYPQYASATTGSTFDKVTEVLRQWRWVPEVRFVHQYHDDPGYIAALASSIREHWAEHGRPRRLLMSFHGIPERGRDAGDPYFCHCHKTGRLLAEALELGSEEWQVAFQSRFGKAKWIEPYTDATLTAWGREGLEHADVVCPGFPADCLETLEEIGEENREYFEEAGGGQYHYIPALNDRADHIQALAALATRHVAGWPEAERAPDPEAAESSRRRALELGAAD</sequence>
<dbReference type="Pfam" id="PF00762">
    <property type="entry name" value="Ferrochelatase"/>
    <property type="match status" value="1"/>
</dbReference>
<dbReference type="EMBL" id="FOMJ01000001">
    <property type="protein sequence ID" value="SFC97555.1"/>
    <property type="molecule type" value="Genomic_DNA"/>
</dbReference>
<accession>A0A1I1NJA1</accession>
<gene>
    <name evidence="9" type="primary">hemH</name>
    <name evidence="12" type="ORF">SAMN05660831_00299</name>
</gene>
<evidence type="ECO:0000256" key="5">
    <source>
        <dbReference type="ARBA" id="ARBA00023133"/>
    </source>
</evidence>
<reference evidence="12 13" key="1">
    <citation type="submission" date="2016-10" db="EMBL/GenBank/DDBJ databases">
        <authorList>
            <person name="de Groot N.N."/>
        </authorList>
    </citation>
    <scope>NUCLEOTIDE SEQUENCE [LARGE SCALE GENOMIC DNA]</scope>
    <source>
        <strain evidence="12 13">HL3</strain>
    </source>
</reference>
<feature type="binding site" evidence="9">
    <location>
        <position position="291"/>
    </location>
    <ligand>
        <name>Fe(2+)</name>
        <dbReference type="ChEBI" id="CHEBI:29033"/>
    </ligand>
</feature>
<feature type="region of interest" description="Disordered" evidence="11">
    <location>
        <begin position="340"/>
        <end position="365"/>
    </location>
</feature>
<dbReference type="HAMAP" id="MF_00323">
    <property type="entry name" value="Ferrochelatase"/>
    <property type="match status" value="1"/>
</dbReference>
<dbReference type="PROSITE" id="PS00534">
    <property type="entry name" value="FERROCHELATASE"/>
    <property type="match status" value="1"/>
</dbReference>
<dbReference type="SUPFAM" id="SSF53800">
    <property type="entry name" value="Chelatase"/>
    <property type="match status" value="1"/>
</dbReference>
<keyword evidence="5 9" id="KW-0350">Heme biosynthesis</keyword>
<keyword evidence="6 9" id="KW-0456">Lyase</keyword>
<dbReference type="GO" id="GO:0005737">
    <property type="term" value="C:cytoplasm"/>
    <property type="evidence" value="ECO:0007669"/>
    <property type="project" value="UniProtKB-SubCell"/>
</dbReference>
<comment type="similarity">
    <text evidence="1 9 10">Belongs to the ferrochelatase family.</text>
</comment>
<dbReference type="AlphaFoldDB" id="A0A1I1NJA1"/>
<dbReference type="UniPathway" id="UPA00252">
    <property type="reaction ID" value="UER00325"/>
</dbReference>
<evidence type="ECO:0000313" key="13">
    <source>
        <dbReference type="Proteomes" id="UP000198611"/>
    </source>
</evidence>
<dbReference type="CDD" id="cd00419">
    <property type="entry name" value="Ferrochelatase_C"/>
    <property type="match status" value="1"/>
</dbReference>
<comment type="pathway">
    <text evidence="9 10">Porphyrin-containing compound metabolism; protoheme biosynthesis; protoheme from protoporphyrin-IX: step 1/1.</text>
</comment>
<dbReference type="GO" id="GO:0004325">
    <property type="term" value="F:ferrochelatase activity"/>
    <property type="evidence" value="ECO:0007669"/>
    <property type="project" value="UniProtKB-UniRule"/>
</dbReference>
<evidence type="ECO:0000256" key="9">
    <source>
        <dbReference type="HAMAP-Rule" id="MF_00323"/>
    </source>
</evidence>
<evidence type="ECO:0000256" key="4">
    <source>
        <dbReference type="ARBA" id="ARBA00023004"/>
    </source>
</evidence>
<dbReference type="InterPro" id="IPR019772">
    <property type="entry name" value="Ferrochelatase_AS"/>
</dbReference>
<protein>
    <recommendedName>
        <fullName evidence="9 10">Ferrochelatase</fullName>
        <ecNumber evidence="9 10">4.98.1.1</ecNumber>
    </recommendedName>
    <alternativeName>
        <fullName evidence="9">Heme synthase</fullName>
    </alternativeName>
    <alternativeName>
        <fullName evidence="9">Protoheme ferro-lyase</fullName>
    </alternativeName>
</protein>
<name>A0A1I1NJA1_9GAMM</name>
<dbReference type="InterPro" id="IPR033644">
    <property type="entry name" value="Ferrochelatase_C"/>
</dbReference>
<dbReference type="STRING" id="1123397.SAMN05660831_00299"/>
<dbReference type="GO" id="GO:0006783">
    <property type="term" value="P:heme biosynthetic process"/>
    <property type="evidence" value="ECO:0007669"/>
    <property type="project" value="UniProtKB-UniRule"/>
</dbReference>
<comment type="catalytic activity">
    <reaction evidence="8">
        <text>Fe-coproporphyrin III + 2 H(+) = coproporphyrin III + Fe(2+)</text>
        <dbReference type="Rhea" id="RHEA:49572"/>
        <dbReference type="ChEBI" id="CHEBI:15378"/>
        <dbReference type="ChEBI" id="CHEBI:29033"/>
        <dbReference type="ChEBI" id="CHEBI:68438"/>
        <dbReference type="ChEBI" id="CHEBI:131725"/>
        <dbReference type="EC" id="4.99.1.9"/>
    </reaction>
    <physiologicalReaction direction="right-to-left" evidence="8">
        <dbReference type="Rhea" id="RHEA:49574"/>
    </physiologicalReaction>
</comment>